<feature type="region of interest" description="Disordered" evidence="1">
    <location>
        <begin position="1"/>
        <end position="26"/>
    </location>
</feature>
<reference evidence="2 3" key="1">
    <citation type="submission" date="2020-01" db="EMBL/GenBank/DDBJ databases">
        <title>Draft Genome Sequence of Vibrio sp. strain OCN044, Isolated from a Healthy Coral at Palmyra Atoll.</title>
        <authorList>
            <person name="Videau P."/>
            <person name="Loughran R."/>
            <person name="Esquivel A."/>
            <person name="Deadmond M."/>
            <person name="Paddock B.E."/>
            <person name="Saw J.H."/>
            <person name="Ushijima B."/>
        </authorList>
    </citation>
    <scope>NUCLEOTIDE SEQUENCE [LARGE SCALE GENOMIC DNA]</scope>
    <source>
        <strain evidence="2 3">OCN044</strain>
    </source>
</reference>
<feature type="compositionally biased region" description="Polar residues" evidence="1">
    <location>
        <begin position="1"/>
        <end position="21"/>
    </location>
</feature>
<keyword evidence="3" id="KW-1185">Reference proteome</keyword>
<sequence length="62" mass="6997">MATTKPKTQSKAAKNSETESLPTHEVILPCRIHGKNKNTGEKLTLTDAQARLFEHQKKLKRL</sequence>
<evidence type="ECO:0000313" key="2">
    <source>
        <dbReference type="EMBL" id="MYM61629.1"/>
    </source>
</evidence>
<proteinExistence type="predicted"/>
<name>A0A6L8M5L0_9VIBR</name>
<comment type="caution">
    <text evidence="2">The sequence shown here is derived from an EMBL/GenBank/DDBJ whole genome shotgun (WGS) entry which is preliminary data.</text>
</comment>
<dbReference type="Proteomes" id="UP000478571">
    <property type="component" value="Unassembled WGS sequence"/>
</dbReference>
<evidence type="ECO:0000256" key="1">
    <source>
        <dbReference type="SAM" id="MobiDB-lite"/>
    </source>
</evidence>
<dbReference type="EMBL" id="WWEU01000017">
    <property type="protein sequence ID" value="MYM61629.1"/>
    <property type="molecule type" value="Genomic_DNA"/>
</dbReference>
<dbReference type="AlphaFoldDB" id="A0A6L8M5L0"/>
<dbReference type="RefSeq" id="WP_160933167.1">
    <property type="nucleotide sequence ID" value="NZ_WWEU01000017.1"/>
</dbReference>
<evidence type="ECO:0000313" key="3">
    <source>
        <dbReference type="Proteomes" id="UP000478571"/>
    </source>
</evidence>
<gene>
    <name evidence="2" type="ORF">GTG28_20725</name>
</gene>
<protein>
    <submittedName>
        <fullName evidence="2">Uncharacterized protein</fullName>
    </submittedName>
</protein>
<accession>A0A6L8M5L0</accession>
<organism evidence="2 3">
    <name type="scientific">Vibrio tetraodonis subsp. pristinus</name>
    <dbReference type="NCBI Taxonomy" id="2695891"/>
    <lineage>
        <taxon>Bacteria</taxon>
        <taxon>Pseudomonadati</taxon>
        <taxon>Pseudomonadota</taxon>
        <taxon>Gammaproteobacteria</taxon>
        <taxon>Vibrionales</taxon>
        <taxon>Vibrionaceae</taxon>
        <taxon>Vibrio</taxon>
    </lineage>
</organism>